<evidence type="ECO:0000256" key="4">
    <source>
        <dbReference type="ARBA" id="ARBA00022824"/>
    </source>
</evidence>
<feature type="transmembrane region" description="Helical" evidence="7">
    <location>
        <begin position="70"/>
        <end position="91"/>
    </location>
</feature>
<evidence type="ECO:0000256" key="8">
    <source>
        <dbReference type="SAM" id="MobiDB-lite"/>
    </source>
</evidence>
<dbReference type="AlphaFoldDB" id="F0V7B9"/>
<keyword evidence="4 7" id="KW-0256">Endoplasmic reticulum</keyword>
<sequence length="294" mass="32190">MDPLPHGVGSGGGYPSNGPEAWFYSLPPVTRAVTCITFACTLLSSIELMPARLLILDWELVSQKLQVWRLLTNVLYIGRFSLGWVLHMYMWTQVSSDLENNAVFVQASKGAYLYFIVLQTLCLDFISLLFFWPTGLHLLGGSLLFAVLYYWSRRESYTPVSIYFLTVQGHQLPFVLLLLHLLMGKDLWSDAIGLLSGHIYYFFREILPAQGGADLLSYTPKIFDRLAERLSNRPEIGRRPTSRTGVVSGGSGGGGPGGPGGNSWGGSVRPRPAAGGGSSGTQAFTGRGYRIGSD</sequence>
<evidence type="ECO:0000313" key="10">
    <source>
        <dbReference type="EMBL" id="CEL64190.1"/>
    </source>
</evidence>
<dbReference type="eggNOG" id="KOG0858">
    <property type="taxonomic scope" value="Eukaryota"/>
</dbReference>
<gene>
    <name evidence="10" type="ORF">BN1204_001040</name>
    <name evidence="9" type="ORF">NCLIV_001040</name>
</gene>
<feature type="transmembrane region" description="Helical" evidence="7">
    <location>
        <begin position="136"/>
        <end position="152"/>
    </location>
</feature>
<feature type="transmembrane region" description="Helical" evidence="7">
    <location>
        <begin position="158"/>
        <end position="179"/>
    </location>
</feature>
<dbReference type="Pfam" id="PF04511">
    <property type="entry name" value="DER1"/>
    <property type="match status" value="1"/>
</dbReference>
<reference evidence="9" key="2">
    <citation type="submission" date="2011-03" db="EMBL/GenBank/DDBJ databases">
        <title>Comparative genomics and transcriptomics of Neospora caninum and Toxoplasma gondii.</title>
        <authorList>
            <person name="Reid A.J."/>
            <person name="Sohal A."/>
            <person name="Harris D."/>
            <person name="Quail M."/>
            <person name="Sanders M."/>
            <person name="Berriman M."/>
            <person name="Wastling J.M."/>
            <person name="Pain A."/>
        </authorList>
    </citation>
    <scope>NUCLEOTIDE SEQUENCE</scope>
    <source>
        <strain evidence="9">Liverpool</strain>
    </source>
</reference>
<reference evidence="9" key="1">
    <citation type="submission" date="2011-02" db="EMBL/GenBank/DDBJ databases">
        <authorList>
            <person name="Aslett M."/>
        </authorList>
    </citation>
    <scope>NUCLEOTIDE SEQUENCE</scope>
    <source>
        <strain evidence="9">Liverpool</strain>
    </source>
</reference>
<evidence type="ECO:0000313" key="11">
    <source>
        <dbReference type="Proteomes" id="UP000007494"/>
    </source>
</evidence>
<dbReference type="GO" id="GO:0006950">
    <property type="term" value="P:response to stress"/>
    <property type="evidence" value="ECO:0007669"/>
    <property type="project" value="UniProtKB-ARBA"/>
</dbReference>
<evidence type="ECO:0000256" key="3">
    <source>
        <dbReference type="ARBA" id="ARBA00022692"/>
    </source>
</evidence>
<dbReference type="EMBL" id="LN714474">
    <property type="protein sequence ID" value="CEL64190.1"/>
    <property type="molecule type" value="Genomic_DNA"/>
</dbReference>
<evidence type="ECO:0000313" key="9">
    <source>
        <dbReference type="EMBL" id="CBZ49610.1"/>
    </source>
</evidence>
<reference evidence="10" key="4">
    <citation type="journal article" date="2015" name="PLoS ONE">
        <title>Comprehensive Evaluation of Toxoplasma gondii VEG and Neospora caninum LIV Genomes with Tachyzoite Stage Transcriptome and Proteome Defines Novel Transcript Features.</title>
        <authorList>
            <person name="Ramaprasad A."/>
            <person name="Mourier T."/>
            <person name="Naeem R."/>
            <person name="Malas T.B."/>
            <person name="Moussa E."/>
            <person name="Panigrahi A."/>
            <person name="Vermont S.J."/>
            <person name="Otto T.D."/>
            <person name="Wastling J."/>
            <person name="Pain A."/>
        </authorList>
    </citation>
    <scope>NUCLEOTIDE SEQUENCE</scope>
    <source>
        <strain evidence="10">Liverpool</strain>
    </source>
</reference>
<keyword evidence="5 7" id="KW-1133">Transmembrane helix</keyword>
<evidence type="ECO:0000256" key="7">
    <source>
        <dbReference type="RuleBase" id="RU363059"/>
    </source>
</evidence>
<proteinExistence type="inferred from homology"/>
<dbReference type="GeneID" id="13445790"/>
<accession>F0V7B9</accession>
<dbReference type="InParanoid" id="F0V7B9"/>
<dbReference type="Proteomes" id="UP000007494">
    <property type="component" value="Chromosome Ia"/>
</dbReference>
<feature type="transmembrane region" description="Helical" evidence="7">
    <location>
        <begin position="29"/>
        <end position="49"/>
    </location>
</feature>
<dbReference type="OMA" id="LWRCVTS"/>
<feature type="region of interest" description="Disordered" evidence="8">
    <location>
        <begin position="234"/>
        <end position="294"/>
    </location>
</feature>
<comment type="subcellular location">
    <subcellularLocation>
        <location evidence="1 7">Endoplasmic reticulum membrane</location>
        <topology evidence="1 7">Multi-pass membrane protein</topology>
    </subcellularLocation>
</comment>
<feature type="compositionally biased region" description="Gly residues" evidence="8">
    <location>
        <begin position="247"/>
        <end position="264"/>
    </location>
</feature>
<keyword evidence="3 7" id="KW-0812">Transmembrane</keyword>
<reference evidence="11" key="3">
    <citation type="journal article" date="2012" name="PLoS Pathog.">
        <title>Comparative genomics of the apicomplexan parasites Toxoplasma gondii and Neospora caninum: Coccidia differing in host range and transmission strategy.</title>
        <authorList>
            <person name="Reid A.J."/>
            <person name="Vermont S.J."/>
            <person name="Cotton J.A."/>
            <person name="Harris D."/>
            <person name="Hill-Cawthorne G.A."/>
            <person name="Konen-Waisman S."/>
            <person name="Latham S.M."/>
            <person name="Mourier T."/>
            <person name="Norton R."/>
            <person name="Quail M.A."/>
            <person name="Sanders M."/>
            <person name="Shanmugam D."/>
            <person name="Sohal A."/>
            <person name="Wasmuth J.D."/>
            <person name="Brunk B."/>
            <person name="Grigg M.E."/>
            <person name="Howard J.C."/>
            <person name="Parkinson J."/>
            <person name="Roos D.S."/>
            <person name="Trees A.J."/>
            <person name="Berriman M."/>
            <person name="Pain A."/>
            <person name="Wastling J.M."/>
        </authorList>
    </citation>
    <scope>NUCLEOTIDE SEQUENCE [LARGE SCALE GENOMIC DNA]</scope>
    <source>
        <strain evidence="11">Liverpool</strain>
    </source>
</reference>
<dbReference type="OrthoDB" id="1716531at2759"/>
<dbReference type="FunCoup" id="F0V7B9">
    <property type="interactions" value="40"/>
</dbReference>
<protein>
    <recommendedName>
        <fullName evidence="7">Derlin</fullName>
    </recommendedName>
</protein>
<dbReference type="RefSeq" id="XP_003879645.1">
    <property type="nucleotide sequence ID" value="XM_003879596.1"/>
</dbReference>
<dbReference type="InterPro" id="IPR035952">
    <property type="entry name" value="Rhomboid-like_sf"/>
</dbReference>
<organism evidence="9 11">
    <name type="scientific">Neospora caninum (strain Liverpool)</name>
    <dbReference type="NCBI Taxonomy" id="572307"/>
    <lineage>
        <taxon>Eukaryota</taxon>
        <taxon>Sar</taxon>
        <taxon>Alveolata</taxon>
        <taxon>Apicomplexa</taxon>
        <taxon>Conoidasida</taxon>
        <taxon>Coccidia</taxon>
        <taxon>Eucoccidiorida</taxon>
        <taxon>Eimeriorina</taxon>
        <taxon>Sarcocystidae</taxon>
        <taxon>Neospora</taxon>
    </lineage>
</organism>
<dbReference type="PANTHER" id="PTHR11009">
    <property type="entry name" value="DER1-LIKE PROTEIN, DERLIN"/>
    <property type="match status" value="1"/>
</dbReference>
<dbReference type="InterPro" id="IPR007599">
    <property type="entry name" value="DER1"/>
</dbReference>
<dbReference type="GO" id="GO:0005789">
    <property type="term" value="C:endoplasmic reticulum membrane"/>
    <property type="evidence" value="ECO:0007669"/>
    <property type="project" value="UniProtKB-SubCell"/>
</dbReference>
<dbReference type="SUPFAM" id="SSF144091">
    <property type="entry name" value="Rhomboid-like"/>
    <property type="match status" value="1"/>
</dbReference>
<evidence type="ECO:0000256" key="6">
    <source>
        <dbReference type="ARBA" id="ARBA00023136"/>
    </source>
</evidence>
<name>F0V7B9_NEOCL</name>
<dbReference type="EMBL" id="FR823380">
    <property type="protein sequence ID" value="CBZ49610.1"/>
    <property type="molecule type" value="Genomic_DNA"/>
</dbReference>
<evidence type="ECO:0000256" key="2">
    <source>
        <dbReference type="ARBA" id="ARBA00008917"/>
    </source>
</evidence>
<evidence type="ECO:0000256" key="1">
    <source>
        <dbReference type="ARBA" id="ARBA00004477"/>
    </source>
</evidence>
<keyword evidence="6 7" id="KW-0472">Membrane</keyword>
<evidence type="ECO:0000256" key="5">
    <source>
        <dbReference type="ARBA" id="ARBA00022989"/>
    </source>
</evidence>
<keyword evidence="11" id="KW-1185">Reference proteome</keyword>
<comment type="function">
    <text evidence="7">May be involved in the degradation of misfolded endoplasmic reticulum (ER) luminal proteins.</text>
</comment>
<comment type="similarity">
    <text evidence="2 7">Belongs to the derlin family.</text>
</comment>
<dbReference type="VEuPathDB" id="ToxoDB:NCLIV_001040"/>